<comment type="caution">
    <text evidence="9">The sequence shown here is derived from an EMBL/GenBank/DDBJ whole genome shotgun (WGS) entry which is preliminary data.</text>
</comment>
<dbReference type="OrthoDB" id="9804823at2"/>
<comment type="similarity">
    <text evidence="7">Belongs to the PINc/VapC protein family.</text>
</comment>
<evidence type="ECO:0000256" key="5">
    <source>
        <dbReference type="ARBA" id="ARBA00022801"/>
    </source>
</evidence>
<reference evidence="9 10" key="1">
    <citation type="submission" date="2018-05" db="EMBL/GenBank/DDBJ databases">
        <title>Leucothrix arctica sp. nov., isolated from Arctic seawater.</title>
        <authorList>
            <person name="Choi A."/>
            <person name="Baek K."/>
        </authorList>
    </citation>
    <scope>NUCLEOTIDE SEQUENCE [LARGE SCALE GENOMIC DNA]</scope>
    <source>
        <strain evidence="9 10">JCM 18388</strain>
    </source>
</reference>
<keyword evidence="10" id="KW-1185">Reference proteome</keyword>
<evidence type="ECO:0000259" key="8">
    <source>
        <dbReference type="Pfam" id="PF01850"/>
    </source>
</evidence>
<dbReference type="Gene3D" id="3.40.50.1010">
    <property type="entry name" value="5'-nuclease"/>
    <property type="match status" value="1"/>
</dbReference>
<dbReference type="PANTHER" id="PTHR33653:SF1">
    <property type="entry name" value="RIBONUCLEASE VAPC2"/>
    <property type="match status" value="1"/>
</dbReference>
<dbReference type="SUPFAM" id="SSF88723">
    <property type="entry name" value="PIN domain-like"/>
    <property type="match status" value="1"/>
</dbReference>
<dbReference type="RefSeq" id="WP_109837281.1">
    <property type="nucleotide sequence ID" value="NZ_QGKM01000019.1"/>
</dbReference>
<evidence type="ECO:0000256" key="1">
    <source>
        <dbReference type="ARBA" id="ARBA00001946"/>
    </source>
</evidence>
<dbReference type="GO" id="GO:0046872">
    <property type="term" value="F:metal ion binding"/>
    <property type="evidence" value="ECO:0007669"/>
    <property type="project" value="UniProtKB-KW"/>
</dbReference>
<dbReference type="Pfam" id="PF01850">
    <property type="entry name" value="PIN"/>
    <property type="match status" value="1"/>
</dbReference>
<feature type="domain" description="PIN" evidence="8">
    <location>
        <begin position="1"/>
        <end position="115"/>
    </location>
</feature>
<keyword evidence="6" id="KW-0460">Magnesium</keyword>
<dbReference type="Proteomes" id="UP000245539">
    <property type="component" value="Unassembled WGS sequence"/>
</dbReference>
<accession>A0A317CNX4</accession>
<evidence type="ECO:0000256" key="2">
    <source>
        <dbReference type="ARBA" id="ARBA00022649"/>
    </source>
</evidence>
<dbReference type="CDD" id="cd18746">
    <property type="entry name" value="PIN_VapC4-5_FitB-like"/>
    <property type="match status" value="1"/>
</dbReference>
<evidence type="ECO:0000313" key="9">
    <source>
        <dbReference type="EMBL" id="PWQ98022.1"/>
    </source>
</evidence>
<dbReference type="PANTHER" id="PTHR33653">
    <property type="entry name" value="RIBONUCLEASE VAPC2"/>
    <property type="match status" value="1"/>
</dbReference>
<evidence type="ECO:0000256" key="4">
    <source>
        <dbReference type="ARBA" id="ARBA00022723"/>
    </source>
</evidence>
<evidence type="ECO:0000256" key="6">
    <source>
        <dbReference type="ARBA" id="ARBA00022842"/>
    </source>
</evidence>
<dbReference type="GO" id="GO:0016787">
    <property type="term" value="F:hydrolase activity"/>
    <property type="evidence" value="ECO:0007669"/>
    <property type="project" value="UniProtKB-KW"/>
</dbReference>
<dbReference type="InterPro" id="IPR050556">
    <property type="entry name" value="Type_II_TA_system_RNase"/>
</dbReference>
<evidence type="ECO:0000256" key="3">
    <source>
        <dbReference type="ARBA" id="ARBA00022722"/>
    </source>
</evidence>
<protein>
    <submittedName>
        <fullName evidence="9">PIN domain-containing protein</fullName>
    </submittedName>
</protein>
<dbReference type="InterPro" id="IPR002716">
    <property type="entry name" value="PIN_dom"/>
</dbReference>
<comment type="cofactor">
    <cofactor evidence="1">
        <name>Mg(2+)</name>
        <dbReference type="ChEBI" id="CHEBI:18420"/>
    </cofactor>
</comment>
<dbReference type="AlphaFoldDB" id="A0A317CNX4"/>
<evidence type="ECO:0000256" key="7">
    <source>
        <dbReference type="ARBA" id="ARBA00038093"/>
    </source>
</evidence>
<name>A0A317CNX4_9GAMM</name>
<keyword evidence="4" id="KW-0479">Metal-binding</keyword>
<proteinExistence type="inferred from homology"/>
<keyword evidence="5" id="KW-0378">Hydrolase</keyword>
<keyword evidence="3" id="KW-0540">Nuclease</keyword>
<dbReference type="InterPro" id="IPR029060">
    <property type="entry name" value="PIN-like_dom_sf"/>
</dbReference>
<organism evidence="9 10">
    <name type="scientific">Leucothrix pacifica</name>
    <dbReference type="NCBI Taxonomy" id="1247513"/>
    <lineage>
        <taxon>Bacteria</taxon>
        <taxon>Pseudomonadati</taxon>
        <taxon>Pseudomonadota</taxon>
        <taxon>Gammaproteobacteria</taxon>
        <taxon>Thiotrichales</taxon>
        <taxon>Thiotrichaceae</taxon>
        <taxon>Leucothrix</taxon>
    </lineage>
</organism>
<evidence type="ECO:0000313" key="10">
    <source>
        <dbReference type="Proteomes" id="UP000245539"/>
    </source>
</evidence>
<sequence length="129" mass="14362">MLCDTNIISELAKPQPNAGVWTWASQHQNIQISTITLDELYFGLSWRPNPRIRLWLDGFLKDYCTVLPVTDQIACYAGEVRGALQAQGQPRTQADMIIAATAAVHNLTLVTRNEKDFLSCGITVINPFS</sequence>
<gene>
    <name evidence="9" type="ORF">DKW60_08765</name>
</gene>
<dbReference type="EMBL" id="QGKM01000019">
    <property type="protein sequence ID" value="PWQ98022.1"/>
    <property type="molecule type" value="Genomic_DNA"/>
</dbReference>
<dbReference type="GO" id="GO:0004518">
    <property type="term" value="F:nuclease activity"/>
    <property type="evidence" value="ECO:0007669"/>
    <property type="project" value="UniProtKB-KW"/>
</dbReference>
<keyword evidence="2" id="KW-1277">Toxin-antitoxin system</keyword>